<protein>
    <recommendedName>
        <fullName evidence="3">Lipoprotein</fullName>
    </recommendedName>
</protein>
<dbReference type="Proteomes" id="UP001296776">
    <property type="component" value="Unassembled WGS sequence"/>
</dbReference>
<dbReference type="PROSITE" id="PS51257">
    <property type="entry name" value="PROKAR_LIPOPROTEIN"/>
    <property type="match status" value="1"/>
</dbReference>
<gene>
    <name evidence="1" type="ORF">CKO40_06395</name>
</gene>
<comment type="caution">
    <text evidence="1">The sequence shown here is derived from an EMBL/GenBank/DDBJ whole genome shotgun (WGS) entry which is preliminary data.</text>
</comment>
<dbReference type="EMBL" id="NRSJ01000007">
    <property type="protein sequence ID" value="MBK1704186.1"/>
    <property type="molecule type" value="Genomic_DNA"/>
</dbReference>
<sequence length="91" mass="9534">MSPRTTISMLLALTTLGLVSCGQQQPAAEIDPALGRACFDAHLPTLPPGSQYEGIAGGTAERIRIRSMTGTRVETFDCSLGAEGEVEPIDS</sequence>
<evidence type="ECO:0000313" key="2">
    <source>
        <dbReference type="Proteomes" id="UP001296776"/>
    </source>
</evidence>
<name>A0AAJ0U2P2_9GAMM</name>
<evidence type="ECO:0000313" key="1">
    <source>
        <dbReference type="EMBL" id="MBK1704186.1"/>
    </source>
</evidence>
<evidence type="ECO:0008006" key="3">
    <source>
        <dbReference type="Google" id="ProtNLM"/>
    </source>
</evidence>
<reference evidence="1" key="1">
    <citation type="submission" date="2017-08" db="EMBL/GenBank/DDBJ databases">
        <authorList>
            <person name="Imhoff J.F."/>
            <person name="Rahn T."/>
            <person name="Kuenzel S."/>
            <person name="Neulinger S.C."/>
        </authorList>
    </citation>
    <scope>NUCLEOTIDE SEQUENCE</scope>
    <source>
        <strain evidence="1">DSM 11080</strain>
    </source>
</reference>
<reference evidence="1" key="2">
    <citation type="journal article" date="2020" name="Microorganisms">
        <title>Osmotic Adaptation and Compatible Solute Biosynthesis of Phototrophic Bacteria as Revealed from Genome Analyses.</title>
        <authorList>
            <person name="Imhoff J.F."/>
            <person name="Rahn T."/>
            <person name="Kunzel S."/>
            <person name="Keller A."/>
            <person name="Neulinger S.C."/>
        </authorList>
    </citation>
    <scope>NUCLEOTIDE SEQUENCE</scope>
    <source>
        <strain evidence="1">DSM 11080</strain>
    </source>
</reference>
<accession>A0AAJ0U2P2</accession>
<dbReference type="AlphaFoldDB" id="A0AAJ0U2P2"/>
<proteinExistence type="predicted"/>
<keyword evidence="2" id="KW-1185">Reference proteome</keyword>
<dbReference type="RefSeq" id="WP_200345358.1">
    <property type="nucleotide sequence ID" value="NZ_NRSJ01000007.1"/>
</dbReference>
<organism evidence="1 2">
    <name type="scientific">Halochromatium glycolicum</name>
    <dbReference type="NCBI Taxonomy" id="85075"/>
    <lineage>
        <taxon>Bacteria</taxon>
        <taxon>Pseudomonadati</taxon>
        <taxon>Pseudomonadota</taxon>
        <taxon>Gammaproteobacteria</taxon>
        <taxon>Chromatiales</taxon>
        <taxon>Chromatiaceae</taxon>
        <taxon>Halochromatium</taxon>
    </lineage>
</organism>